<dbReference type="Proteomes" id="UP001266305">
    <property type="component" value="Unassembled WGS sequence"/>
</dbReference>
<protein>
    <submittedName>
        <fullName evidence="2">Uncharacterized protein</fullName>
    </submittedName>
</protein>
<gene>
    <name evidence="2" type="ORF">P7K49_039548</name>
</gene>
<organism evidence="2 3">
    <name type="scientific">Saguinus oedipus</name>
    <name type="common">Cotton-top tamarin</name>
    <name type="synonym">Oedipomidas oedipus</name>
    <dbReference type="NCBI Taxonomy" id="9490"/>
    <lineage>
        <taxon>Eukaryota</taxon>
        <taxon>Metazoa</taxon>
        <taxon>Chordata</taxon>
        <taxon>Craniata</taxon>
        <taxon>Vertebrata</taxon>
        <taxon>Euteleostomi</taxon>
        <taxon>Mammalia</taxon>
        <taxon>Eutheria</taxon>
        <taxon>Euarchontoglires</taxon>
        <taxon>Primates</taxon>
        <taxon>Haplorrhini</taxon>
        <taxon>Platyrrhini</taxon>
        <taxon>Cebidae</taxon>
        <taxon>Callitrichinae</taxon>
        <taxon>Saguinus</taxon>
    </lineage>
</organism>
<proteinExistence type="predicted"/>
<comment type="caution">
    <text evidence="2">The sequence shown here is derived from an EMBL/GenBank/DDBJ whole genome shotgun (WGS) entry which is preliminary data.</text>
</comment>
<evidence type="ECO:0000256" key="1">
    <source>
        <dbReference type="SAM" id="MobiDB-lite"/>
    </source>
</evidence>
<accession>A0ABQ9TA25</accession>
<reference evidence="2 3" key="1">
    <citation type="submission" date="2023-05" db="EMBL/GenBank/DDBJ databases">
        <title>B98-5 Cell Line De Novo Hybrid Assembly: An Optical Mapping Approach.</title>
        <authorList>
            <person name="Kananen K."/>
            <person name="Auerbach J.A."/>
            <person name="Kautto E."/>
            <person name="Blachly J.S."/>
        </authorList>
    </citation>
    <scope>NUCLEOTIDE SEQUENCE [LARGE SCALE GENOMIC DNA]</scope>
    <source>
        <strain evidence="2">B95-8</strain>
        <tissue evidence="2">Cell line</tissue>
    </source>
</reference>
<evidence type="ECO:0000313" key="2">
    <source>
        <dbReference type="EMBL" id="KAK2081571.1"/>
    </source>
</evidence>
<sequence>MAPLRGGGAAHLYGSRDSASRRALVKAAVSSSSKQAEAMAVWSERGRKRQLEVVKRPGGPSKLQRNSGGFHHW</sequence>
<name>A0ABQ9TA25_SAGOE</name>
<feature type="region of interest" description="Disordered" evidence="1">
    <location>
        <begin position="35"/>
        <end position="73"/>
    </location>
</feature>
<dbReference type="EMBL" id="JASSZA010000200">
    <property type="protein sequence ID" value="KAK2081571.1"/>
    <property type="molecule type" value="Genomic_DNA"/>
</dbReference>
<evidence type="ECO:0000313" key="3">
    <source>
        <dbReference type="Proteomes" id="UP001266305"/>
    </source>
</evidence>
<keyword evidence="3" id="KW-1185">Reference proteome</keyword>